<accession>A0A916QJS3</accession>
<dbReference type="InterPro" id="IPR036685">
    <property type="entry name" value="YehU-like_sf"/>
</dbReference>
<dbReference type="Proteomes" id="UP000627715">
    <property type="component" value="Unassembled WGS sequence"/>
</dbReference>
<dbReference type="Gene3D" id="1.10.10.610">
    <property type="entry name" value="YehU-like"/>
    <property type="match status" value="1"/>
</dbReference>
<evidence type="ECO:0000313" key="2">
    <source>
        <dbReference type="EMBL" id="GFZ76658.1"/>
    </source>
</evidence>
<evidence type="ECO:0000256" key="1">
    <source>
        <dbReference type="ARBA" id="ARBA00006450"/>
    </source>
</evidence>
<keyword evidence="3" id="KW-1185">Reference proteome</keyword>
<dbReference type="EMBL" id="BMIY01000008">
    <property type="protein sequence ID" value="GFZ76658.1"/>
    <property type="molecule type" value="Genomic_DNA"/>
</dbReference>
<dbReference type="Pfam" id="PF06794">
    <property type="entry name" value="UPF0270"/>
    <property type="match status" value="1"/>
</dbReference>
<organism evidence="2 3">
    <name type="scientific">Pseudohongiella nitratireducens</name>
    <dbReference type="NCBI Taxonomy" id="1768907"/>
    <lineage>
        <taxon>Bacteria</taxon>
        <taxon>Pseudomonadati</taxon>
        <taxon>Pseudomonadota</taxon>
        <taxon>Gammaproteobacteria</taxon>
        <taxon>Pseudomonadales</taxon>
        <taxon>Pseudohongiellaceae</taxon>
        <taxon>Pseudohongiella</taxon>
    </lineage>
</organism>
<proteinExistence type="inferred from homology"/>
<dbReference type="SUPFAM" id="SSF118001">
    <property type="entry name" value="YehU-like"/>
    <property type="match status" value="1"/>
</dbReference>
<dbReference type="PIRSF" id="PIRSF006169">
    <property type="entry name" value="UCP006169"/>
    <property type="match status" value="1"/>
</dbReference>
<reference evidence="2" key="1">
    <citation type="journal article" date="2014" name="Int. J. Syst. Evol. Microbiol.">
        <title>Complete genome sequence of Corynebacterium casei LMG S-19264T (=DSM 44701T), isolated from a smear-ripened cheese.</title>
        <authorList>
            <consortium name="US DOE Joint Genome Institute (JGI-PGF)"/>
            <person name="Walter F."/>
            <person name="Albersmeier A."/>
            <person name="Kalinowski J."/>
            <person name="Ruckert C."/>
        </authorList>
    </citation>
    <scope>NUCLEOTIDE SEQUENCE</scope>
    <source>
        <strain evidence="2">CGMCC 1.15425</strain>
    </source>
</reference>
<dbReference type="InterPro" id="IPR010648">
    <property type="entry name" value="UPF0270"/>
</dbReference>
<gene>
    <name evidence="2" type="ORF">GCM10011403_19490</name>
</gene>
<reference evidence="2" key="2">
    <citation type="submission" date="2020-09" db="EMBL/GenBank/DDBJ databases">
        <authorList>
            <person name="Sun Q."/>
            <person name="Zhou Y."/>
        </authorList>
    </citation>
    <scope>NUCLEOTIDE SEQUENCE</scope>
    <source>
        <strain evidence="2">CGMCC 1.15425</strain>
    </source>
</reference>
<dbReference type="RefSeq" id="WP_068811840.1">
    <property type="nucleotide sequence ID" value="NZ_BMIY01000008.1"/>
</dbReference>
<name>A0A916QJS3_9GAMM</name>
<comment type="similarity">
    <text evidence="1">Belongs to the UPF0270 family.</text>
</comment>
<evidence type="ECO:0000313" key="3">
    <source>
        <dbReference type="Proteomes" id="UP000627715"/>
    </source>
</evidence>
<protein>
    <submittedName>
        <fullName evidence="2">UPF0270 protein</fullName>
    </submittedName>
</protein>
<sequence length="75" mass="8570">MLIPWDALPADTLESVIEEFVSREGTDYGQHEYSLADKVSHVREQLKRREAWIDFDPDTESLDIRLSAQTPPPAS</sequence>
<dbReference type="AlphaFoldDB" id="A0A916QJS3"/>
<comment type="caution">
    <text evidence="2">The sequence shown here is derived from an EMBL/GenBank/DDBJ whole genome shotgun (WGS) entry which is preliminary data.</text>
</comment>